<keyword evidence="3" id="KW-0539">Nucleus</keyword>
<reference evidence="6" key="1">
    <citation type="submission" date="2025-08" db="UniProtKB">
        <authorList>
            <consortium name="Ensembl"/>
        </authorList>
    </citation>
    <scope>IDENTIFICATION</scope>
</reference>
<dbReference type="InterPro" id="IPR051738">
    <property type="entry name" value="SAF_Modulators"/>
</dbReference>
<evidence type="ECO:0000313" key="6">
    <source>
        <dbReference type="Ensembl" id="ENSNNAP00000001131.1"/>
    </source>
</evidence>
<evidence type="ECO:0000256" key="1">
    <source>
        <dbReference type="ARBA" id="ARBA00004123"/>
    </source>
</evidence>
<dbReference type="AlphaFoldDB" id="A0A8C6V8C4"/>
<dbReference type="PROSITE" id="PS50800">
    <property type="entry name" value="SAP"/>
    <property type="match status" value="1"/>
</dbReference>
<feature type="compositionally biased region" description="Acidic residues" evidence="4">
    <location>
        <begin position="101"/>
        <end position="122"/>
    </location>
</feature>
<sequence>MAAENQAGLAAEATVSLSGGDSESFGGGMTRRRLSDLRVIDLRAELKQRNLDTGGNKSVLLERLRKAIEEEGGYPDEIPVASEIVPKKVPKRSSKGRGPEEEGVEDNGLEDESGDGQEDNEASLDNLQDIDMMDISVLDEAVIDNSSGVDCREDSSADSRLDSLFDSKERSDAERRGLPEQLTGGALANVEAALSLSDMPEGSREIPVAMGETEEPSSTIDLSSSDFASLKELDEFPLESAQMRMQRLEVLPKMRRAAPLLALAEICGSVVFPLRPERLI</sequence>
<dbReference type="SUPFAM" id="SSF68906">
    <property type="entry name" value="SAP domain"/>
    <property type="match status" value="1"/>
</dbReference>
<dbReference type="GO" id="GO:0050684">
    <property type="term" value="P:regulation of mRNA processing"/>
    <property type="evidence" value="ECO:0007669"/>
    <property type="project" value="TreeGrafter"/>
</dbReference>
<dbReference type="GO" id="GO:0003723">
    <property type="term" value="F:RNA binding"/>
    <property type="evidence" value="ECO:0007669"/>
    <property type="project" value="UniProtKB-KW"/>
</dbReference>
<dbReference type="InterPro" id="IPR036361">
    <property type="entry name" value="SAP_dom_sf"/>
</dbReference>
<feature type="region of interest" description="Disordered" evidence="4">
    <location>
        <begin position="70"/>
        <end position="131"/>
    </location>
</feature>
<dbReference type="SMART" id="SM00513">
    <property type="entry name" value="SAP"/>
    <property type="match status" value="1"/>
</dbReference>
<dbReference type="OrthoDB" id="9049301at2759"/>
<evidence type="ECO:0000256" key="4">
    <source>
        <dbReference type="SAM" id="MobiDB-lite"/>
    </source>
</evidence>
<evidence type="ECO:0000256" key="2">
    <source>
        <dbReference type="ARBA" id="ARBA00022884"/>
    </source>
</evidence>
<dbReference type="GeneTree" id="ENSGT00940000155916"/>
<feature type="compositionally biased region" description="Low complexity" evidence="4">
    <location>
        <begin position="1"/>
        <end position="13"/>
    </location>
</feature>
<name>A0A8C6V8C4_NAJNA</name>
<evidence type="ECO:0000313" key="7">
    <source>
        <dbReference type="Proteomes" id="UP000694559"/>
    </source>
</evidence>
<dbReference type="GO" id="GO:0043565">
    <property type="term" value="F:sequence-specific DNA binding"/>
    <property type="evidence" value="ECO:0007669"/>
    <property type="project" value="TreeGrafter"/>
</dbReference>
<feature type="domain" description="SAP" evidence="5">
    <location>
        <begin position="34"/>
        <end position="68"/>
    </location>
</feature>
<dbReference type="Pfam" id="PF02037">
    <property type="entry name" value="SAP"/>
    <property type="match status" value="1"/>
</dbReference>
<accession>A0A8C6V8C4</accession>
<feature type="region of interest" description="Disordered" evidence="4">
    <location>
        <begin position="1"/>
        <end position="30"/>
    </location>
</feature>
<evidence type="ECO:0000259" key="5">
    <source>
        <dbReference type="PROSITE" id="PS50800"/>
    </source>
</evidence>
<dbReference type="GO" id="GO:0006357">
    <property type="term" value="P:regulation of transcription by RNA polymerase II"/>
    <property type="evidence" value="ECO:0007669"/>
    <property type="project" value="TreeGrafter"/>
</dbReference>
<keyword evidence="2" id="KW-0694">RNA-binding</keyword>
<reference evidence="6" key="2">
    <citation type="submission" date="2025-09" db="UniProtKB">
        <authorList>
            <consortium name="Ensembl"/>
        </authorList>
    </citation>
    <scope>IDENTIFICATION</scope>
</reference>
<evidence type="ECO:0000256" key="3">
    <source>
        <dbReference type="ARBA" id="ARBA00023242"/>
    </source>
</evidence>
<dbReference type="GO" id="GO:0005634">
    <property type="term" value="C:nucleus"/>
    <property type="evidence" value="ECO:0007669"/>
    <property type="project" value="UniProtKB-SubCell"/>
</dbReference>
<protein>
    <recommendedName>
        <fullName evidence="5">SAP domain-containing protein</fullName>
    </recommendedName>
</protein>
<keyword evidence="7" id="KW-1185">Reference proteome</keyword>
<dbReference type="Gene3D" id="1.10.720.30">
    <property type="entry name" value="SAP domain"/>
    <property type="match status" value="1"/>
</dbReference>
<organism evidence="6 7">
    <name type="scientific">Naja naja</name>
    <name type="common">Indian cobra</name>
    <dbReference type="NCBI Taxonomy" id="35670"/>
    <lineage>
        <taxon>Eukaryota</taxon>
        <taxon>Metazoa</taxon>
        <taxon>Chordata</taxon>
        <taxon>Craniata</taxon>
        <taxon>Vertebrata</taxon>
        <taxon>Euteleostomi</taxon>
        <taxon>Lepidosauria</taxon>
        <taxon>Squamata</taxon>
        <taxon>Bifurcata</taxon>
        <taxon>Unidentata</taxon>
        <taxon>Episquamata</taxon>
        <taxon>Toxicofera</taxon>
        <taxon>Serpentes</taxon>
        <taxon>Colubroidea</taxon>
        <taxon>Elapidae</taxon>
        <taxon>Elapinae</taxon>
        <taxon>Naja</taxon>
    </lineage>
</organism>
<dbReference type="InterPro" id="IPR003034">
    <property type="entry name" value="SAP_dom"/>
</dbReference>
<feature type="compositionally biased region" description="Basic and acidic residues" evidence="4">
    <location>
        <begin position="150"/>
        <end position="178"/>
    </location>
</feature>
<proteinExistence type="predicted"/>
<dbReference type="Ensembl" id="ENSNNAT00000001194.1">
    <property type="protein sequence ID" value="ENSNNAP00000001131.1"/>
    <property type="gene ID" value="ENSNNAG00000000816.1"/>
</dbReference>
<dbReference type="PANTHER" id="PTHR15683">
    <property type="entry name" value="SCAFFOLD ATTACHMENT FACTOR B-RELATED"/>
    <property type="match status" value="1"/>
</dbReference>
<dbReference type="Proteomes" id="UP000694559">
    <property type="component" value="Unplaced"/>
</dbReference>
<feature type="region of interest" description="Disordered" evidence="4">
    <location>
        <begin position="147"/>
        <end position="178"/>
    </location>
</feature>
<dbReference type="PANTHER" id="PTHR15683:SF6">
    <property type="entry name" value="SCAFFOLD ATTACHMENT FACTOR B1"/>
    <property type="match status" value="1"/>
</dbReference>
<comment type="subcellular location">
    <subcellularLocation>
        <location evidence="1">Nucleus</location>
    </subcellularLocation>
</comment>